<evidence type="ECO:0000256" key="1">
    <source>
        <dbReference type="ARBA" id="ARBA00004842"/>
    </source>
</evidence>
<evidence type="ECO:0000256" key="5">
    <source>
        <dbReference type="ARBA" id="ARBA00022679"/>
    </source>
</evidence>
<evidence type="ECO:0000256" key="4">
    <source>
        <dbReference type="ARBA" id="ARBA00022605"/>
    </source>
</evidence>
<dbReference type="GO" id="GO:0004765">
    <property type="term" value="F:shikimate kinase activity"/>
    <property type="evidence" value="ECO:0007669"/>
    <property type="project" value="UniProtKB-EC"/>
</dbReference>
<dbReference type="InterPro" id="IPR027417">
    <property type="entry name" value="P-loop_NTPase"/>
</dbReference>
<dbReference type="InterPro" id="IPR023000">
    <property type="entry name" value="Shikimate_kinase_CS"/>
</dbReference>
<dbReference type="EC" id="2.7.1.71" evidence="3 11"/>
<comment type="catalytic activity">
    <reaction evidence="10 11">
        <text>shikimate + ATP = 3-phosphoshikimate + ADP + H(+)</text>
        <dbReference type="Rhea" id="RHEA:13121"/>
        <dbReference type="ChEBI" id="CHEBI:15378"/>
        <dbReference type="ChEBI" id="CHEBI:30616"/>
        <dbReference type="ChEBI" id="CHEBI:36208"/>
        <dbReference type="ChEBI" id="CHEBI:145989"/>
        <dbReference type="ChEBI" id="CHEBI:456216"/>
        <dbReference type="EC" id="2.7.1.71"/>
    </reaction>
</comment>
<evidence type="ECO:0000256" key="8">
    <source>
        <dbReference type="ARBA" id="ARBA00022840"/>
    </source>
</evidence>
<gene>
    <name evidence="11" type="primary">aroK</name>
    <name evidence="12" type="ORF">Q6348_06380</name>
</gene>
<comment type="similarity">
    <text evidence="2 11">Belongs to the shikimate kinase family.</text>
</comment>
<dbReference type="InterPro" id="IPR000623">
    <property type="entry name" value="Shikimate_kinase/TSH1"/>
</dbReference>
<proteinExistence type="inferred from homology"/>
<accession>A0ABT9D7I4</accession>
<feature type="binding site" evidence="11">
    <location>
        <position position="42"/>
    </location>
    <ligand>
        <name>substrate</name>
    </ligand>
</feature>
<keyword evidence="11" id="KW-0963">Cytoplasm</keyword>
<evidence type="ECO:0000256" key="11">
    <source>
        <dbReference type="HAMAP-Rule" id="MF_00109"/>
    </source>
</evidence>
<reference evidence="12 13" key="1">
    <citation type="submission" date="2023-07" db="EMBL/GenBank/DDBJ databases">
        <title>Description of novel actinomycetes strains, isolated from tidal flat sediment.</title>
        <authorList>
            <person name="Lu C."/>
        </authorList>
    </citation>
    <scope>NUCLEOTIDE SEQUENCE [LARGE SCALE GENOMIC DNA]</scope>
    <source>
        <strain evidence="12 13">SYSU T00b441</strain>
    </source>
</reference>
<keyword evidence="4 11" id="KW-0028">Amino-acid biosynthesis</keyword>
<keyword evidence="13" id="KW-1185">Reference proteome</keyword>
<keyword evidence="11" id="KW-0479">Metal-binding</keyword>
<keyword evidence="6 11" id="KW-0547">Nucleotide-binding</keyword>
<dbReference type="InterPro" id="IPR031322">
    <property type="entry name" value="Shikimate/glucono_kinase"/>
</dbReference>
<keyword evidence="11" id="KW-0460">Magnesium</keyword>
<evidence type="ECO:0000256" key="2">
    <source>
        <dbReference type="ARBA" id="ARBA00006997"/>
    </source>
</evidence>
<evidence type="ECO:0000313" key="13">
    <source>
        <dbReference type="Proteomes" id="UP001232536"/>
    </source>
</evidence>
<comment type="cofactor">
    <cofactor evidence="11">
        <name>Mg(2+)</name>
        <dbReference type="ChEBI" id="CHEBI:18420"/>
    </cofactor>
    <text evidence="11">Binds 1 Mg(2+) ion per subunit.</text>
</comment>
<dbReference type="Proteomes" id="UP001232536">
    <property type="component" value="Unassembled WGS sequence"/>
</dbReference>
<keyword evidence="8 11" id="KW-0067">ATP-binding</keyword>
<dbReference type="HAMAP" id="MF_00109">
    <property type="entry name" value="Shikimate_kinase"/>
    <property type="match status" value="1"/>
</dbReference>
<feature type="binding site" evidence="11">
    <location>
        <begin position="20"/>
        <end position="25"/>
    </location>
    <ligand>
        <name>ATP</name>
        <dbReference type="ChEBI" id="CHEBI:30616"/>
    </ligand>
</feature>
<keyword evidence="9 11" id="KW-0057">Aromatic amino acid biosynthesis</keyword>
<feature type="binding site" evidence="11">
    <location>
        <position position="88"/>
    </location>
    <ligand>
        <name>substrate</name>
    </ligand>
</feature>
<protein>
    <recommendedName>
        <fullName evidence="3 11">Shikimate kinase</fullName>
        <shortName evidence="11">SK</shortName>
        <ecNumber evidence="3 11">2.7.1.71</ecNumber>
    </recommendedName>
</protein>
<dbReference type="PROSITE" id="PS01128">
    <property type="entry name" value="SHIKIMATE_KINASE"/>
    <property type="match status" value="1"/>
</dbReference>
<keyword evidence="7 11" id="KW-0418">Kinase</keyword>
<name>A0ABT9D7I4_9CELL</name>
<dbReference type="PANTHER" id="PTHR21087:SF16">
    <property type="entry name" value="SHIKIMATE KINASE 1, CHLOROPLASTIC"/>
    <property type="match status" value="1"/>
</dbReference>
<comment type="pathway">
    <text evidence="1 11">Metabolic intermediate biosynthesis; chorismate biosynthesis; chorismate from D-erythrose 4-phosphate and phosphoenolpyruvate: step 5/7.</text>
</comment>
<dbReference type="RefSeq" id="WP_304600464.1">
    <property type="nucleotide sequence ID" value="NZ_JAUQYO010000001.1"/>
</dbReference>
<feature type="binding site" evidence="11">
    <location>
        <position position="24"/>
    </location>
    <ligand>
        <name>Mg(2+)</name>
        <dbReference type="ChEBI" id="CHEBI:18420"/>
    </ligand>
</feature>
<comment type="function">
    <text evidence="11">Catalyzes the specific phosphorylation of the 3-hydroxyl group of shikimic acid using ATP as a cosubstrate.</text>
</comment>
<comment type="subunit">
    <text evidence="11">Monomer.</text>
</comment>
<feature type="binding site" evidence="11">
    <location>
        <position position="165"/>
    </location>
    <ligand>
        <name>ATP</name>
        <dbReference type="ChEBI" id="CHEBI:30616"/>
    </ligand>
</feature>
<dbReference type="CDD" id="cd00464">
    <property type="entry name" value="SK"/>
    <property type="match status" value="1"/>
</dbReference>
<feature type="binding site" evidence="11">
    <location>
        <position position="66"/>
    </location>
    <ligand>
        <name>substrate</name>
    </ligand>
</feature>
<dbReference type="PRINTS" id="PR01100">
    <property type="entry name" value="SHIKIMTKNASE"/>
</dbReference>
<dbReference type="EMBL" id="JAUQYP010000001">
    <property type="protein sequence ID" value="MDO8106822.1"/>
    <property type="molecule type" value="Genomic_DNA"/>
</dbReference>
<dbReference type="PANTHER" id="PTHR21087">
    <property type="entry name" value="SHIKIMATE KINASE"/>
    <property type="match status" value="1"/>
</dbReference>
<evidence type="ECO:0000256" key="9">
    <source>
        <dbReference type="ARBA" id="ARBA00023141"/>
    </source>
</evidence>
<dbReference type="Pfam" id="PF01202">
    <property type="entry name" value="SKI"/>
    <property type="match status" value="1"/>
</dbReference>
<evidence type="ECO:0000313" key="12">
    <source>
        <dbReference type="EMBL" id="MDO8106822.1"/>
    </source>
</evidence>
<feature type="binding site" evidence="11">
    <location>
        <position position="130"/>
    </location>
    <ligand>
        <name>ATP</name>
        <dbReference type="ChEBI" id="CHEBI:30616"/>
    </ligand>
</feature>
<evidence type="ECO:0000256" key="6">
    <source>
        <dbReference type="ARBA" id="ARBA00022741"/>
    </source>
</evidence>
<keyword evidence="5 11" id="KW-0808">Transferase</keyword>
<sequence length="181" mass="19355">MSRPAGPERGPVVVLCGPMGSGKSAVGGELARRWGVSLRDTDQDIVEATGRTIPELFAADGEPAFRDLEQRTVVQALSTHDGVLSLGGGAVASEVTRAALADYVARGGRVVFLDVDAEIAMDRVGGDTNRPLLGDDPRRRWEALATQRRPLYLEVCTHHVRTGRRSLARAASVVEQRLTGS</sequence>
<dbReference type="SUPFAM" id="SSF52540">
    <property type="entry name" value="P-loop containing nucleoside triphosphate hydrolases"/>
    <property type="match status" value="1"/>
</dbReference>
<dbReference type="Gene3D" id="3.40.50.300">
    <property type="entry name" value="P-loop containing nucleotide triphosphate hydrolases"/>
    <property type="match status" value="1"/>
</dbReference>
<comment type="caution">
    <text evidence="12">The sequence shown here is derived from an EMBL/GenBank/DDBJ whole genome shotgun (WGS) entry which is preliminary data.</text>
</comment>
<comment type="subcellular location">
    <subcellularLocation>
        <location evidence="11">Cytoplasm</location>
    </subcellularLocation>
</comment>
<evidence type="ECO:0000256" key="7">
    <source>
        <dbReference type="ARBA" id="ARBA00022777"/>
    </source>
</evidence>
<evidence type="ECO:0000256" key="10">
    <source>
        <dbReference type="ARBA" id="ARBA00048567"/>
    </source>
</evidence>
<evidence type="ECO:0000256" key="3">
    <source>
        <dbReference type="ARBA" id="ARBA00012154"/>
    </source>
</evidence>
<organism evidence="12 13">
    <name type="scientific">Actinotalea lenta</name>
    <dbReference type="NCBI Taxonomy" id="3064654"/>
    <lineage>
        <taxon>Bacteria</taxon>
        <taxon>Bacillati</taxon>
        <taxon>Actinomycetota</taxon>
        <taxon>Actinomycetes</taxon>
        <taxon>Micrococcales</taxon>
        <taxon>Cellulomonadaceae</taxon>
        <taxon>Actinotalea</taxon>
    </lineage>
</organism>
<feature type="binding site" evidence="11">
    <location>
        <position position="148"/>
    </location>
    <ligand>
        <name>substrate</name>
    </ligand>
</feature>